<proteinExistence type="predicted"/>
<evidence type="ECO:0000313" key="2">
    <source>
        <dbReference type="EMBL" id="KAL1513723.1"/>
    </source>
</evidence>
<reference evidence="2 3" key="1">
    <citation type="submission" date="2024-05" db="EMBL/GenBank/DDBJ databases">
        <title>Genetic variation in Jamaican populations of the coffee berry borer (Hypothenemus hampei).</title>
        <authorList>
            <person name="Errbii M."/>
            <person name="Myrie A."/>
        </authorList>
    </citation>
    <scope>NUCLEOTIDE SEQUENCE [LARGE SCALE GENOMIC DNA]</scope>
    <source>
        <strain evidence="2">JA-Hopewell-2020-01-JO</strain>
        <tissue evidence="2">Whole body</tissue>
    </source>
</reference>
<keyword evidence="3" id="KW-1185">Reference proteome</keyword>
<evidence type="ECO:0000313" key="3">
    <source>
        <dbReference type="Proteomes" id="UP001566132"/>
    </source>
</evidence>
<feature type="transmembrane region" description="Helical" evidence="1">
    <location>
        <begin position="354"/>
        <end position="376"/>
    </location>
</feature>
<protein>
    <recommendedName>
        <fullName evidence="4">Envelope protein</fullName>
    </recommendedName>
</protein>
<comment type="caution">
    <text evidence="2">The sequence shown here is derived from an EMBL/GenBank/DDBJ whole genome shotgun (WGS) entry which is preliminary data.</text>
</comment>
<dbReference type="Proteomes" id="UP001566132">
    <property type="component" value="Unassembled WGS sequence"/>
</dbReference>
<keyword evidence="1" id="KW-0472">Membrane</keyword>
<accession>A0ABD1F816</accession>
<evidence type="ECO:0008006" key="4">
    <source>
        <dbReference type="Google" id="ProtNLM"/>
    </source>
</evidence>
<evidence type="ECO:0000256" key="1">
    <source>
        <dbReference type="SAM" id="Phobius"/>
    </source>
</evidence>
<keyword evidence="1" id="KW-1133">Transmembrane helix</keyword>
<dbReference type="EMBL" id="JBDJPC010000002">
    <property type="protein sequence ID" value="KAL1513723.1"/>
    <property type="molecule type" value="Genomic_DNA"/>
</dbReference>
<dbReference type="AlphaFoldDB" id="A0ABD1F816"/>
<sequence>MDSNDIDIMTKYIENLKSDQKGIRISLSKPQTVIKEMVSIYTETFETIEQNHNNIIKRINNFISGETVFSNEISELLFLNIISDEVGIQLEILLDVVSNLEIALSFGKSHYLHNSIIPNDKILIILEELKTMYNSSSIANFSHVLDYYSFFSTDIIITREIVLFKIYVPIISSPYHLFHLIPIYKNNYTLIPETPYLLFDSGNYWNSETDCNLIDDQYFCNEENLFKGDSCIIICIQILQNGTNILINPKDSTTVYSSCIDDRLTAISNPTIIKIENCELKIDERKFIPSQNKSTEIVFNLPNFVSFNVSEVNSQKTLQIPSMKHEDLKNIKVLTENMEAPIPEYFSTTNTQGISMSLIEIVAIIAIGVSIIVWKFRQHQRFKTTRQSRKQESRNKCQNFNLEPIPKQEPLFCHLREGGII</sequence>
<keyword evidence="1" id="KW-0812">Transmembrane</keyword>
<gene>
    <name evidence="2" type="ORF">ABEB36_003095</name>
</gene>
<organism evidence="2 3">
    <name type="scientific">Hypothenemus hampei</name>
    <name type="common">Coffee berry borer</name>
    <dbReference type="NCBI Taxonomy" id="57062"/>
    <lineage>
        <taxon>Eukaryota</taxon>
        <taxon>Metazoa</taxon>
        <taxon>Ecdysozoa</taxon>
        <taxon>Arthropoda</taxon>
        <taxon>Hexapoda</taxon>
        <taxon>Insecta</taxon>
        <taxon>Pterygota</taxon>
        <taxon>Neoptera</taxon>
        <taxon>Endopterygota</taxon>
        <taxon>Coleoptera</taxon>
        <taxon>Polyphaga</taxon>
        <taxon>Cucujiformia</taxon>
        <taxon>Curculionidae</taxon>
        <taxon>Scolytinae</taxon>
        <taxon>Hypothenemus</taxon>
    </lineage>
</organism>
<name>A0ABD1F816_HYPHA</name>